<evidence type="ECO:0000256" key="2">
    <source>
        <dbReference type="SAM" id="Phobius"/>
    </source>
</evidence>
<reference evidence="4 5" key="1">
    <citation type="submission" date="2018-03" db="EMBL/GenBank/DDBJ databases">
        <title>Genomic Encyclopedia of Archaeal and Bacterial Type Strains, Phase II (KMG-II): from individual species to whole genera.</title>
        <authorList>
            <person name="Goeker M."/>
        </authorList>
    </citation>
    <scope>NUCLEOTIDE SEQUENCE [LARGE SCALE GENOMIC DNA]</scope>
    <source>
        <strain evidence="4 5">DSM 100065</strain>
    </source>
</reference>
<keyword evidence="2" id="KW-1133">Transmembrane helix</keyword>
<accession>A0A2T1A0C2</accession>
<dbReference type="InterPro" id="IPR004474">
    <property type="entry name" value="LytR_CpsA_psr"/>
</dbReference>
<name>A0A2T1A0C2_9ACTN</name>
<gene>
    <name evidence="4" type="ORF">CLV47_107178</name>
</gene>
<dbReference type="PANTHER" id="PTHR33392:SF6">
    <property type="entry name" value="POLYISOPRENYL-TEICHOIC ACID--PEPTIDOGLYCAN TEICHOIC ACID TRANSFERASE TAGU"/>
    <property type="match status" value="1"/>
</dbReference>
<evidence type="ECO:0000256" key="1">
    <source>
        <dbReference type="ARBA" id="ARBA00006068"/>
    </source>
</evidence>
<feature type="transmembrane region" description="Helical" evidence="2">
    <location>
        <begin position="12"/>
        <end position="34"/>
    </location>
</feature>
<dbReference type="PANTHER" id="PTHR33392">
    <property type="entry name" value="POLYISOPRENYL-TEICHOIC ACID--PEPTIDOGLYCAN TEICHOIC ACID TRANSFERASE TAGU"/>
    <property type="match status" value="1"/>
</dbReference>
<evidence type="ECO:0000313" key="4">
    <source>
        <dbReference type="EMBL" id="PRZ42050.1"/>
    </source>
</evidence>
<dbReference type="AlphaFoldDB" id="A0A2T1A0C2"/>
<dbReference type="RefSeq" id="WP_106348991.1">
    <property type="nucleotide sequence ID" value="NZ_PVUE01000007.1"/>
</dbReference>
<dbReference type="InterPro" id="IPR050922">
    <property type="entry name" value="LytR/CpsA/Psr_CW_biosynth"/>
</dbReference>
<organism evidence="4 5">
    <name type="scientific">Antricoccus suffuscus</name>
    <dbReference type="NCBI Taxonomy" id="1629062"/>
    <lineage>
        <taxon>Bacteria</taxon>
        <taxon>Bacillati</taxon>
        <taxon>Actinomycetota</taxon>
        <taxon>Actinomycetes</taxon>
        <taxon>Geodermatophilales</taxon>
        <taxon>Antricoccaceae</taxon>
        <taxon>Antricoccus</taxon>
    </lineage>
</organism>
<comment type="similarity">
    <text evidence="1">Belongs to the LytR/CpsA/Psr (LCP) family.</text>
</comment>
<evidence type="ECO:0000313" key="5">
    <source>
        <dbReference type="Proteomes" id="UP000237752"/>
    </source>
</evidence>
<feature type="domain" description="Cell envelope-related transcriptional attenuator" evidence="3">
    <location>
        <begin position="87"/>
        <end position="204"/>
    </location>
</feature>
<dbReference type="OrthoDB" id="4865223at2"/>
<sequence>MTTGTPLLRRRGVIIALSVVAVLLLAVAVDLIVLSSRIREVTVAFPKATDSIDTWIVVGSDSRADLPAGASSEQFGTTGDVPGARADIILMVSRYDDGTTRVVSIPRDLVLIVDKAPVRATLAMQKGPQGLIDGLCTTLRIPADHFVQIDFGGFVAVVDDLGGIDVNLPHPIRDPITGLDVPKAGEVHLDGQTALALVRSRTAEELINGAWVPTSDGPDQRAKWGGVVMSKVVAKATSKAKNPLVLQGLLWTLTGALTTDSGTGLFDLTRLSSASGNPTELPHQKSTYAGTDIASRAVQPDGSTYAALKDAGYAEKCTPAG</sequence>
<dbReference type="Proteomes" id="UP000237752">
    <property type="component" value="Unassembled WGS sequence"/>
</dbReference>
<dbReference type="EMBL" id="PVUE01000007">
    <property type="protein sequence ID" value="PRZ42050.1"/>
    <property type="molecule type" value="Genomic_DNA"/>
</dbReference>
<evidence type="ECO:0000259" key="3">
    <source>
        <dbReference type="Pfam" id="PF03816"/>
    </source>
</evidence>
<keyword evidence="2" id="KW-0812">Transmembrane</keyword>
<keyword evidence="2" id="KW-0472">Membrane</keyword>
<protein>
    <submittedName>
        <fullName evidence="4">LytR family transcriptional attenuator</fullName>
    </submittedName>
</protein>
<comment type="caution">
    <text evidence="4">The sequence shown here is derived from an EMBL/GenBank/DDBJ whole genome shotgun (WGS) entry which is preliminary data.</text>
</comment>
<dbReference type="NCBIfam" id="TIGR00350">
    <property type="entry name" value="lytR_cpsA_psr"/>
    <property type="match status" value="1"/>
</dbReference>
<dbReference type="Gene3D" id="3.40.630.190">
    <property type="entry name" value="LCP protein"/>
    <property type="match status" value="1"/>
</dbReference>
<keyword evidence="5" id="KW-1185">Reference proteome</keyword>
<dbReference type="Pfam" id="PF03816">
    <property type="entry name" value="LytR_cpsA_psr"/>
    <property type="match status" value="1"/>
</dbReference>
<proteinExistence type="inferred from homology"/>